<keyword evidence="2" id="KW-1185">Reference proteome</keyword>
<reference evidence="1 2" key="1">
    <citation type="submission" date="2015-05" db="EMBL/GenBank/DDBJ databases">
        <authorList>
            <person name="Wang D.B."/>
            <person name="Wang M."/>
        </authorList>
    </citation>
    <scope>NUCLEOTIDE SEQUENCE [LARGE SCALE GENOMIC DNA]</scope>
    <source>
        <strain evidence="1">VL1</strain>
    </source>
</reference>
<protein>
    <submittedName>
        <fullName evidence="1">Uncharacterized protein</fullName>
    </submittedName>
</protein>
<evidence type="ECO:0000313" key="2">
    <source>
        <dbReference type="Proteomes" id="UP000044602"/>
    </source>
</evidence>
<dbReference type="Proteomes" id="UP000044602">
    <property type="component" value="Unassembled WGS sequence"/>
</dbReference>
<evidence type="ECO:0000313" key="1">
    <source>
        <dbReference type="EMBL" id="CRK36482.1"/>
    </source>
</evidence>
<accession>A0A0G4MQM7</accession>
<organism evidence="1 2">
    <name type="scientific">Verticillium longisporum</name>
    <name type="common">Verticillium dahliae var. longisporum</name>
    <dbReference type="NCBI Taxonomy" id="100787"/>
    <lineage>
        <taxon>Eukaryota</taxon>
        <taxon>Fungi</taxon>
        <taxon>Dikarya</taxon>
        <taxon>Ascomycota</taxon>
        <taxon>Pezizomycotina</taxon>
        <taxon>Sordariomycetes</taxon>
        <taxon>Hypocreomycetidae</taxon>
        <taxon>Glomerellales</taxon>
        <taxon>Plectosphaerellaceae</taxon>
        <taxon>Verticillium</taxon>
    </lineage>
</organism>
<dbReference type="EMBL" id="CVQH01024096">
    <property type="protein sequence ID" value="CRK36482.1"/>
    <property type="molecule type" value="Genomic_DNA"/>
</dbReference>
<name>A0A0G4MQM7_VERLO</name>
<feature type="non-terminal residue" evidence="1">
    <location>
        <position position="1"/>
    </location>
</feature>
<proteinExistence type="predicted"/>
<dbReference type="AlphaFoldDB" id="A0A0G4MQM7"/>
<sequence length="38" mass="4454">RHARLCRAQHAVWHLNSGRVGRHDAFQHLLSPERAEQI</sequence>
<gene>
    <name evidence="1" type="ORF">BN1708_020015</name>
</gene>